<dbReference type="AlphaFoldDB" id="A0A9E7K7J4"/>
<proteinExistence type="predicted"/>
<evidence type="ECO:0000313" key="2">
    <source>
        <dbReference type="Proteomes" id="UP001055439"/>
    </source>
</evidence>
<keyword evidence="2" id="KW-1185">Reference proteome</keyword>
<reference evidence="1" key="1">
    <citation type="submission" date="2022-05" db="EMBL/GenBank/DDBJ databases">
        <title>The Musa troglodytarum L. genome provides insights into the mechanism of non-climacteric behaviour and enrichment of carotenoids.</title>
        <authorList>
            <person name="Wang J."/>
        </authorList>
    </citation>
    <scope>NUCLEOTIDE SEQUENCE</scope>
    <source>
        <tissue evidence="1">Leaf</tissue>
    </source>
</reference>
<protein>
    <submittedName>
        <fullName evidence="1">Uncharacterized protein</fullName>
    </submittedName>
</protein>
<accession>A0A9E7K7J4</accession>
<gene>
    <name evidence="1" type="ORF">MUK42_06206</name>
</gene>
<sequence>MIRPVRVLSWKKRKKRRRSGRSEGNGINDRFERIGLLDHFEGIDFLDRFEGIGLLGIARLVKSALSSRLSGIKFDTRCRGLDGRNVRGKKAVASWGEGSSVVGSRYWLWAAPAVVAIEEFAVAADACGGRGKSSFFFWVMVAATKNGRSGGEAEEVGEKGINDRFEGIGLLDRFEGISLLGSALVKSALSSRLSGIKFGTRCRGLDGGNVDVGRQRSWEEGSSVVGRRQQRRGKSVLVVGGCHSRGG</sequence>
<dbReference type="Proteomes" id="UP001055439">
    <property type="component" value="Chromosome 6"/>
</dbReference>
<organism evidence="1 2">
    <name type="scientific">Musa troglodytarum</name>
    <name type="common">fe'i banana</name>
    <dbReference type="NCBI Taxonomy" id="320322"/>
    <lineage>
        <taxon>Eukaryota</taxon>
        <taxon>Viridiplantae</taxon>
        <taxon>Streptophyta</taxon>
        <taxon>Embryophyta</taxon>
        <taxon>Tracheophyta</taxon>
        <taxon>Spermatophyta</taxon>
        <taxon>Magnoliopsida</taxon>
        <taxon>Liliopsida</taxon>
        <taxon>Zingiberales</taxon>
        <taxon>Musaceae</taxon>
        <taxon>Musa</taxon>
    </lineage>
</organism>
<name>A0A9E7K7J4_9LILI</name>
<dbReference type="EMBL" id="CP097508">
    <property type="protein sequence ID" value="URE09518.1"/>
    <property type="molecule type" value="Genomic_DNA"/>
</dbReference>
<evidence type="ECO:0000313" key="1">
    <source>
        <dbReference type="EMBL" id="URE09518.1"/>
    </source>
</evidence>